<sequence length="263" mass="29591">MVILIEHAEHLRMETSYATAVASRLNDLLAHQEELAARQNETAAVLKELAGRQNETAAALKELAGRQNETAAALKELAARQNDTAAVVEELAALQNETIARQDERFAEFCRTRKMGMSTGSIPDSSITATSAYDNRFLAKMGRFGTNRKGWLARSQNMDAEWMKVDLGQESRVYGVVTQGRVDYNQWARTYKLSFSQDGENWTTYANSDGSDKVFAGNYDRSSPVYNFLDRPVTVRYVRFHPRTYASRPVMRVEILGCPTDML</sequence>
<comment type="similarity">
    <text evidence="1">Belongs to the neurexin family.</text>
</comment>
<proteinExistence type="inferred from homology"/>
<dbReference type="InterPro" id="IPR008979">
    <property type="entry name" value="Galactose-bd-like_sf"/>
</dbReference>
<dbReference type="FunFam" id="2.60.120.260:FF:000016">
    <property type="entry name" value="Contactin-associated protein-like 4 isoform 1"/>
    <property type="match status" value="1"/>
</dbReference>
<dbReference type="InterPro" id="IPR000421">
    <property type="entry name" value="FA58C"/>
</dbReference>
<dbReference type="RefSeq" id="XP_019615105.1">
    <property type="nucleotide sequence ID" value="XM_019759546.1"/>
</dbReference>
<dbReference type="AlphaFoldDB" id="A0A6P4XF32"/>
<dbReference type="PROSITE" id="PS50022">
    <property type="entry name" value="FA58C_3"/>
    <property type="match status" value="1"/>
</dbReference>
<evidence type="ECO:0000313" key="3">
    <source>
        <dbReference type="Proteomes" id="UP000515135"/>
    </source>
</evidence>
<keyword evidence="3" id="KW-1185">Reference proteome</keyword>
<dbReference type="PANTHER" id="PTHR24543:SF336">
    <property type="entry name" value="F5_8 TYPE C DOMAIN-CONTAINING PROTEIN"/>
    <property type="match status" value="1"/>
</dbReference>
<name>A0A6P4XF32_BRABE</name>
<reference evidence="4" key="1">
    <citation type="submission" date="2025-08" db="UniProtKB">
        <authorList>
            <consortium name="RefSeq"/>
        </authorList>
    </citation>
    <scope>IDENTIFICATION</scope>
    <source>
        <tissue evidence="4">Gonad</tissue>
    </source>
</reference>
<evidence type="ECO:0000259" key="2">
    <source>
        <dbReference type="PROSITE" id="PS50022"/>
    </source>
</evidence>
<dbReference type="SMART" id="SM00231">
    <property type="entry name" value="FA58C"/>
    <property type="match status" value="1"/>
</dbReference>
<dbReference type="Gene3D" id="2.60.120.260">
    <property type="entry name" value="Galactose-binding domain-like"/>
    <property type="match status" value="1"/>
</dbReference>
<accession>A0A6P4XF32</accession>
<protein>
    <submittedName>
        <fullName evidence="4">Lactadherin-like</fullName>
    </submittedName>
</protein>
<evidence type="ECO:0000256" key="1">
    <source>
        <dbReference type="ARBA" id="ARBA00010241"/>
    </source>
</evidence>
<dbReference type="CDD" id="cd00057">
    <property type="entry name" value="FA58C"/>
    <property type="match status" value="1"/>
</dbReference>
<dbReference type="Pfam" id="PF00754">
    <property type="entry name" value="F5_F8_type_C"/>
    <property type="match status" value="1"/>
</dbReference>
<dbReference type="GeneID" id="109462917"/>
<evidence type="ECO:0000313" key="4">
    <source>
        <dbReference type="RefSeq" id="XP_019615105.1"/>
    </source>
</evidence>
<dbReference type="PANTHER" id="PTHR24543">
    <property type="entry name" value="MULTICOPPER OXIDASE-RELATED"/>
    <property type="match status" value="1"/>
</dbReference>
<dbReference type="PROSITE" id="PS01286">
    <property type="entry name" value="FA58C_2"/>
    <property type="match status" value="1"/>
</dbReference>
<dbReference type="SUPFAM" id="SSF49785">
    <property type="entry name" value="Galactose-binding domain-like"/>
    <property type="match status" value="1"/>
</dbReference>
<dbReference type="Proteomes" id="UP000515135">
    <property type="component" value="Unplaced"/>
</dbReference>
<feature type="domain" description="F5/8 type C" evidence="2">
    <location>
        <begin position="110"/>
        <end position="258"/>
    </location>
</feature>
<organism evidence="3 4">
    <name type="scientific">Branchiostoma belcheri</name>
    <name type="common">Amphioxus</name>
    <dbReference type="NCBI Taxonomy" id="7741"/>
    <lineage>
        <taxon>Eukaryota</taxon>
        <taxon>Metazoa</taxon>
        <taxon>Chordata</taxon>
        <taxon>Cephalochordata</taxon>
        <taxon>Leptocardii</taxon>
        <taxon>Amphioxiformes</taxon>
        <taxon>Branchiostomatidae</taxon>
        <taxon>Branchiostoma</taxon>
    </lineage>
</organism>
<gene>
    <name evidence="4" type="primary">LOC109462917</name>
</gene>
<dbReference type="KEGG" id="bbel:109462917"/>
<dbReference type="OrthoDB" id="6049633at2759"/>